<name>A0AAJ0H4Z5_9PEZI</name>
<dbReference type="Pfam" id="PF02668">
    <property type="entry name" value="TauD"/>
    <property type="match status" value="1"/>
</dbReference>
<dbReference type="AlphaFoldDB" id="A0AAJ0H4Z5"/>
<organism evidence="3 4">
    <name type="scientific">Lasiosphaeria hispida</name>
    <dbReference type="NCBI Taxonomy" id="260671"/>
    <lineage>
        <taxon>Eukaryota</taxon>
        <taxon>Fungi</taxon>
        <taxon>Dikarya</taxon>
        <taxon>Ascomycota</taxon>
        <taxon>Pezizomycotina</taxon>
        <taxon>Sordariomycetes</taxon>
        <taxon>Sordariomycetidae</taxon>
        <taxon>Sordariales</taxon>
        <taxon>Lasiosphaeriaceae</taxon>
        <taxon>Lasiosphaeria</taxon>
    </lineage>
</organism>
<keyword evidence="1" id="KW-0560">Oxidoreductase</keyword>
<dbReference type="PANTHER" id="PTHR10696">
    <property type="entry name" value="GAMMA-BUTYROBETAINE HYDROXYLASE-RELATED"/>
    <property type="match status" value="1"/>
</dbReference>
<evidence type="ECO:0000256" key="1">
    <source>
        <dbReference type="ARBA" id="ARBA00023002"/>
    </source>
</evidence>
<dbReference type="InterPro" id="IPR003819">
    <property type="entry name" value="TauD/TfdA-like"/>
</dbReference>
<dbReference type="InterPro" id="IPR050411">
    <property type="entry name" value="AlphaKG_dependent_hydroxylases"/>
</dbReference>
<dbReference type="SUPFAM" id="SSF51197">
    <property type="entry name" value="Clavaminate synthase-like"/>
    <property type="match status" value="1"/>
</dbReference>
<keyword evidence="4" id="KW-1185">Reference proteome</keyword>
<proteinExistence type="predicted"/>
<dbReference type="InterPro" id="IPR042098">
    <property type="entry name" value="TauD-like_sf"/>
</dbReference>
<evidence type="ECO:0000313" key="3">
    <source>
        <dbReference type="EMBL" id="KAK3339712.1"/>
    </source>
</evidence>
<comment type="caution">
    <text evidence="3">The sequence shown here is derived from an EMBL/GenBank/DDBJ whole genome shotgun (WGS) entry which is preliminary data.</text>
</comment>
<gene>
    <name evidence="3" type="ORF">B0T25DRAFT_574607</name>
</gene>
<dbReference type="Gene3D" id="3.60.130.10">
    <property type="entry name" value="Clavaminate synthase-like"/>
    <property type="match status" value="1"/>
</dbReference>
<sequence>MAETLGPTIDTGTLPALAGCYEIGDDTSELPYGFPSKLASSLAWQPDDILARRDETILQLTQSDLTEINDALAEFKSSGLEIYQLSPNTFPLPSVAARFASFKTCLHEGPGFFTVRGLTPSKWDARENIIIHAGIASYFGNKRALQQNYYSNTADAILHVCDVRQDIASIREDTFLAPGNQSIGIGFHSDNGDNVSLYCRQVAATGGDLYLSSTWAIYNELAAHHRDVLRVLAAPWLWQMSRLGDEELRTKNVPLFYFRRGKLIVDYQKRPLRGSREEPRDPRLKPITLKQEEALSVVDKLAYENAISVDQQAGDINFFNNLALLHARSAFVDDDDQQVRRHLTRLIFRDEVEGWDLPESMGEEWKKYYDHDLAVEIFGEEPTPWAWSLMGHD</sequence>
<evidence type="ECO:0000259" key="2">
    <source>
        <dbReference type="Pfam" id="PF02668"/>
    </source>
</evidence>
<dbReference type="Proteomes" id="UP001275084">
    <property type="component" value="Unassembled WGS sequence"/>
</dbReference>
<protein>
    <recommendedName>
        <fullName evidence="2">TauD/TfdA-like domain-containing protein</fullName>
    </recommendedName>
</protein>
<evidence type="ECO:0000313" key="4">
    <source>
        <dbReference type="Proteomes" id="UP001275084"/>
    </source>
</evidence>
<accession>A0AAJ0H4Z5</accession>
<feature type="domain" description="TauD/TfdA-like" evidence="2">
    <location>
        <begin position="89"/>
        <end position="346"/>
    </location>
</feature>
<dbReference type="GO" id="GO:0016491">
    <property type="term" value="F:oxidoreductase activity"/>
    <property type="evidence" value="ECO:0007669"/>
    <property type="project" value="UniProtKB-KW"/>
</dbReference>
<reference evidence="3" key="2">
    <citation type="submission" date="2023-06" db="EMBL/GenBank/DDBJ databases">
        <authorList>
            <consortium name="Lawrence Berkeley National Laboratory"/>
            <person name="Haridas S."/>
            <person name="Hensen N."/>
            <person name="Bonometti L."/>
            <person name="Westerberg I."/>
            <person name="Brannstrom I.O."/>
            <person name="Guillou S."/>
            <person name="Cros-Aarteil S."/>
            <person name="Calhoun S."/>
            <person name="Kuo A."/>
            <person name="Mondo S."/>
            <person name="Pangilinan J."/>
            <person name="Riley R."/>
            <person name="Labutti K."/>
            <person name="Andreopoulos B."/>
            <person name="Lipzen A."/>
            <person name="Chen C."/>
            <person name="Yanf M."/>
            <person name="Daum C."/>
            <person name="Ng V."/>
            <person name="Clum A."/>
            <person name="Steindorff A."/>
            <person name="Ohm R."/>
            <person name="Martin F."/>
            <person name="Silar P."/>
            <person name="Natvig D."/>
            <person name="Lalanne C."/>
            <person name="Gautier V."/>
            <person name="Ament-Velasquez S.L."/>
            <person name="Kruys A."/>
            <person name="Hutchinson M.I."/>
            <person name="Powell A.J."/>
            <person name="Barry K."/>
            <person name="Miller A.N."/>
            <person name="Grigoriev I.V."/>
            <person name="Debuchy R."/>
            <person name="Gladieux P."/>
            <person name="Thoren M.H."/>
            <person name="Johannesson H."/>
        </authorList>
    </citation>
    <scope>NUCLEOTIDE SEQUENCE</scope>
    <source>
        <strain evidence="3">CBS 955.72</strain>
    </source>
</reference>
<dbReference type="EMBL" id="JAUIQD010000009">
    <property type="protein sequence ID" value="KAK3339712.1"/>
    <property type="molecule type" value="Genomic_DNA"/>
</dbReference>
<reference evidence="3" key="1">
    <citation type="journal article" date="2023" name="Mol. Phylogenet. Evol.">
        <title>Genome-scale phylogeny and comparative genomics of the fungal order Sordariales.</title>
        <authorList>
            <person name="Hensen N."/>
            <person name="Bonometti L."/>
            <person name="Westerberg I."/>
            <person name="Brannstrom I.O."/>
            <person name="Guillou S."/>
            <person name="Cros-Aarteil S."/>
            <person name="Calhoun S."/>
            <person name="Haridas S."/>
            <person name="Kuo A."/>
            <person name="Mondo S."/>
            <person name="Pangilinan J."/>
            <person name="Riley R."/>
            <person name="LaButti K."/>
            <person name="Andreopoulos B."/>
            <person name="Lipzen A."/>
            <person name="Chen C."/>
            <person name="Yan M."/>
            <person name="Daum C."/>
            <person name="Ng V."/>
            <person name="Clum A."/>
            <person name="Steindorff A."/>
            <person name="Ohm R.A."/>
            <person name="Martin F."/>
            <person name="Silar P."/>
            <person name="Natvig D.O."/>
            <person name="Lalanne C."/>
            <person name="Gautier V."/>
            <person name="Ament-Velasquez S.L."/>
            <person name="Kruys A."/>
            <person name="Hutchinson M.I."/>
            <person name="Powell A.J."/>
            <person name="Barry K."/>
            <person name="Miller A.N."/>
            <person name="Grigoriev I.V."/>
            <person name="Debuchy R."/>
            <person name="Gladieux P."/>
            <person name="Hiltunen Thoren M."/>
            <person name="Johannesson H."/>
        </authorList>
    </citation>
    <scope>NUCLEOTIDE SEQUENCE</scope>
    <source>
        <strain evidence="3">CBS 955.72</strain>
    </source>
</reference>
<dbReference type="PANTHER" id="PTHR10696:SF54">
    <property type="entry name" value="FAMILY OXIDOREDUCTASE, PUTATIVE (AFU_ORTHOLOGUE AFUA_4G13850)-RELATED"/>
    <property type="match status" value="1"/>
</dbReference>